<evidence type="ECO:0000256" key="1">
    <source>
        <dbReference type="ARBA" id="ARBA00004123"/>
    </source>
</evidence>
<dbReference type="EMBL" id="OU963862">
    <property type="protein sequence ID" value="CAH0382608.1"/>
    <property type="molecule type" value="Genomic_DNA"/>
</dbReference>
<dbReference type="SUPFAM" id="SSF54160">
    <property type="entry name" value="Chromo domain-like"/>
    <property type="match status" value="1"/>
</dbReference>
<gene>
    <name evidence="4" type="ORF">BEMITA_LOCUS2126</name>
</gene>
<accession>A0A9N9ZYY6</accession>
<feature type="domain" description="Chromo" evidence="3">
    <location>
        <begin position="50"/>
        <end position="75"/>
    </location>
</feature>
<dbReference type="PANTHER" id="PTHR22812">
    <property type="entry name" value="CHROMOBOX PROTEIN"/>
    <property type="match status" value="1"/>
</dbReference>
<dbReference type="InterPro" id="IPR023780">
    <property type="entry name" value="Chromo_domain"/>
</dbReference>
<dbReference type="InterPro" id="IPR051219">
    <property type="entry name" value="Heterochromatin_chromo-domain"/>
</dbReference>
<dbReference type="GO" id="GO:0005694">
    <property type="term" value="C:chromosome"/>
    <property type="evidence" value="ECO:0007669"/>
    <property type="project" value="UniProtKB-ARBA"/>
</dbReference>
<evidence type="ECO:0000313" key="5">
    <source>
        <dbReference type="Proteomes" id="UP001152759"/>
    </source>
</evidence>
<evidence type="ECO:0000313" key="4">
    <source>
        <dbReference type="EMBL" id="CAH0382608.1"/>
    </source>
</evidence>
<evidence type="ECO:0000256" key="2">
    <source>
        <dbReference type="ARBA" id="ARBA00023242"/>
    </source>
</evidence>
<sequence>MIDRTGAEIALEATSLILDFRIFKISRFTENRKTKDKDDNSSVDGEEEEFSVEKVLDRRMRGGKVEYLLKWKGYSE</sequence>
<proteinExistence type="predicted"/>
<organism evidence="4 5">
    <name type="scientific">Bemisia tabaci</name>
    <name type="common">Sweetpotato whitefly</name>
    <name type="synonym">Aleurodes tabaci</name>
    <dbReference type="NCBI Taxonomy" id="7038"/>
    <lineage>
        <taxon>Eukaryota</taxon>
        <taxon>Metazoa</taxon>
        <taxon>Ecdysozoa</taxon>
        <taxon>Arthropoda</taxon>
        <taxon>Hexapoda</taxon>
        <taxon>Insecta</taxon>
        <taxon>Pterygota</taxon>
        <taxon>Neoptera</taxon>
        <taxon>Paraneoptera</taxon>
        <taxon>Hemiptera</taxon>
        <taxon>Sternorrhyncha</taxon>
        <taxon>Aleyrodoidea</taxon>
        <taxon>Aleyrodidae</taxon>
        <taxon>Aleyrodinae</taxon>
        <taxon>Bemisia</taxon>
    </lineage>
</organism>
<keyword evidence="5" id="KW-1185">Reference proteome</keyword>
<dbReference type="Proteomes" id="UP001152759">
    <property type="component" value="Chromosome 1"/>
</dbReference>
<comment type="subcellular location">
    <subcellularLocation>
        <location evidence="1">Nucleus</location>
    </subcellularLocation>
</comment>
<keyword evidence="2" id="KW-0539">Nucleus</keyword>
<reference evidence="4" key="1">
    <citation type="submission" date="2021-12" db="EMBL/GenBank/DDBJ databases">
        <authorList>
            <person name="King R."/>
        </authorList>
    </citation>
    <scope>NUCLEOTIDE SEQUENCE</scope>
</reference>
<dbReference type="InterPro" id="IPR016197">
    <property type="entry name" value="Chromo-like_dom_sf"/>
</dbReference>
<dbReference type="Gene3D" id="2.40.50.40">
    <property type="match status" value="1"/>
</dbReference>
<dbReference type="AlphaFoldDB" id="A0A9N9ZYY6"/>
<dbReference type="Pfam" id="PF00385">
    <property type="entry name" value="Chromo"/>
    <property type="match status" value="1"/>
</dbReference>
<dbReference type="GO" id="GO:0005634">
    <property type="term" value="C:nucleus"/>
    <property type="evidence" value="ECO:0007669"/>
    <property type="project" value="UniProtKB-SubCell"/>
</dbReference>
<protein>
    <recommendedName>
        <fullName evidence="3">Chromo domain-containing protein</fullName>
    </recommendedName>
</protein>
<evidence type="ECO:0000259" key="3">
    <source>
        <dbReference type="Pfam" id="PF00385"/>
    </source>
</evidence>
<name>A0A9N9ZYY6_BEMTA</name>